<dbReference type="PANTHER" id="PTHR30629:SF2">
    <property type="entry name" value="PROPHAGE INTEGRASE INTS-RELATED"/>
    <property type="match status" value="1"/>
</dbReference>
<dbReference type="Gene3D" id="1.10.443.10">
    <property type="entry name" value="Intergrase catalytic core"/>
    <property type="match status" value="1"/>
</dbReference>
<name>A0ABN5WH58_9SPHN</name>
<dbReference type="SUPFAM" id="SSF56349">
    <property type="entry name" value="DNA breaking-rejoining enzymes"/>
    <property type="match status" value="1"/>
</dbReference>
<reference evidence="5" key="1">
    <citation type="submission" date="2018-07" db="EMBL/GenBank/DDBJ databases">
        <title>Complete genome sequence of Sphingomonas bisphenolicum strain AO1, a bisphenol A degradative bacterium isolated from Japanese farm field.</title>
        <authorList>
            <person name="Murakami M."/>
            <person name="Koh M."/>
            <person name="Koba S."/>
            <person name="Matsumura Y."/>
        </authorList>
    </citation>
    <scope>NUCLEOTIDE SEQUENCE</scope>
    <source>
        <strain evidence="5">AO1</strain>
    </source>
</reference>
<dbReference type="PANTHER" id="PTHR30629">
    <property type="entry name" value="PROPHAGE INTEGRASE"/>
    <property type="match status" value="1"/>
</dbReference>
<evidence type="ECO:0000256" key="1">
    <source>
        <dbReference type="ARBA" id="ARBA00008857"/>
    </source>
</evidence>
<dbReference type="EMBL" id="AP018817">
    <property type="protein sequence ID" value="BBF68836.1"/>
    <property type="molecule type" value="Genomic_DNA"/>
</dbReference>
<proteinExistence type="inferred from homology"/>
<evidence type="ECO:0000313" key="6">
    <source>
        <dbReference type="Proteomes" id="UP001059971"/>
    </source>
</evidence>
<dbReference type="InterPro" id="IPR050808">
    <property type="entry name" value="Phage_Integrase"/>
</dbReference>
<protein>
    <recommendedName>
        <fullName evidence="7">Tyr recombinase domain-containing protein</fullName>
    </recommendedName>
</protein>
<feature type="compositionally biased region" description="Basic residues" evidence="4">
    <location>
        <begin position="1"/>
        <end position="10"/>
    </location>
</feature>
<organism evidence="5 6">
    <name type="scientific">Sphingomonas bisphenolicum</name>
    <dbReference type="NCBI Taxonomy" id="296544"/>
    <lineage>
        <taxon>Bacteria</taxon>
        <taxon>Pseudomonadati</taxon>
        <taxon>Pseudomonadota</taxon>
        <taxon>Alphaproteobacteria</taxon>
        <taxon>Sphingomonadales</taxon>
        <taxon>Sphingomonadaceae</taxon>
        <taxon>Sphingomonas</taxon>
    </lineage>
</organism>
<evidence type="ECO:0008006" key="7">
    <source>
        <dbReference type="Google" id="ProtNLM"/>
    </source>
</evidence>
<accession>A0ABN5WH58</accession>
<evidence type="ECO:0000256" key="4">
    <source>
        <dbReference type="SAM" id="MobiDB-lite"/>
    </source>
</evidence>
<dbReference type="InterPro" id="IPR011010">
    <property type="entry name" value="DNA_brk_join_enz"/>
</dbReference>
<dbReference type="RefSeq" id="WP_261936137.1">
    <property type="nucleotide sequence ID" value="NZ_AP018817.1"/>
</dbReference>
<keyword evidence="6" id="KW-1185">Reference proteome</keyword>
<feature type="region of interest" description="Disordered" evidence="4">
    <location>
        <begin position="1"/>
        <end position="30"/>
    </location>
</feature>
<dbReference type="Proteomes" id="UP001059971">
    <property type="component" value="Chromosome 1"/>
</dbReference>
<gene>
    <name evidence="5" type="ORF">SBA_ch1_10360</name>
</gene>
<keyword evidence="3" id="KW-0233">DNA recombination</keyword>
<keyword evidence="2" id="KW-0229">DNA integration</keyword>
<comment type="similarity">
    <text evidence="1">Belongs to the 'phage' integrase family.</text>
</comment>
<sequence length="109" mass="12035">MTFAHPHRGKGYVFSTDGGDSASSNLHKSKTKLDEVSGVDGWVIHDIRRSARSGLAALDVSKDVARTVVNHADGKVDAIYNRYDYAAEKREALEKWAATILYLTDQEVI</sequence>
<evidence type="ECO:0000256" key="2">
    <source>
        <dbReference type="ARBA" id="ARBA00022908"/>
    </source>
</evidence>
<evidence type="ECO:0000256" key="3">
    <source>
        <dbReference type="ARBA" id="ARBA00023172"/>
    </source>
</evidence>
<evidence type="ECO:0000313" key="5">
    <source>
        <dbReference type="EMBL" id="BBF68836.1"/>
    </source>
</evidence>
<dbReference type="InterPro" id="IPR013762">
    <property type="entry name" value="Integrase-like_cat_sf"/>
</dbReference>